<feature type="domain" description="Aminoglycoside phosphotransferase" evidence="1">
    <location>
        <begin position="40"/>
        <end position="265"/>
    </location>
</feature>
<dbReference type="InterPro" id="IPR051678">
    <property type="entry name" value="AGP_Transferase"/>
</dbReference>
<evidence type="ECO:0000259" key="1">
    <source>
        <dbReference type="Pfam" id="PF01636"/>
    </source>
</evidence>
<dbReference type="PANTHER" id="PTHR21310:SF42">
    <property type="entry name" value="BIFUNCTIONAL AAC_APH"/>
    <property type="match status" value="1"/>
</dbReference>
<evidence type="ECO:0000313" key="2">
    <source>
        <dbReference type="EMBL" id="WUX50667.1"/>
    </source>
</evidence>
<proteinExistence type="predicted"/>
<dbReference type="Pfam" id="PF01636">
    <property type="entry name" value="APH"/>
    <property type="match status" value="1"/>
</dbReference>
<dbReference type="Gene3D" id="3.90.1200.10">
    <property type="match status" value="1"/>
</dbReference>
<organism evidence="2 3">
    <name type="scientific">Streptomyces niveus</name>
    <name type="common">Streptomyces spheroides</name>
    <dbReference type="NCBI Taxonomy" id="193462"/>
    <lineage>
        <taxon>Bacteria</taxon>
        <taxon>Bacillati</taxon>
        <taxon>Actinomycetota</taxon>
        <taxon>Actinomycetes</taxon>
        <taxon>Kitasatosporales</taxon>
        <taxon>Streptomycetaceae</taxon>
        <taxon>Streptomyces</taxon>
    </lineage>
</organism>
<dbReference type="InterPro" id="IPR011009">
    <property type="entry name" value="Kinase-like_dom_sf"/>
</dbReference>
<accession>A0ABZ1ZW25</accession>
<dbReference type="PANTHER" id="PTHR21310">
    <property type="entry name" value="AMINOGLYCOSIDE PHOSPHOTRANSFERASE-RELATED-RELATED"/>
    <property type="match status" value="1"/>
</dbReference>
<sequence length="303" mass="33023">MISTGGPDGRAGIDTALVKRLIAAQFPRWAHLPVVPVTVDGWDNRTYRLGDDKTVRLPTAAGYAPAVDKECDWLPRLAPRLPKAVPTVLAKGAPGEGYPYSWSVRDWLPGETASPEGIDDMRQFAADVAGFMLALQRCDATDGPAAGAQSAYRGASPAHYDDETHRCIEALGGRIDNERATEVWQAALAREYRGEPVWFHGDLSRNNLLVDGGELSAVIDFGTSGVGDPACDLTIAWTLFRAESREVFRRTVGQDDGTWARARGWALWKSALTVANCPNPEDELVAIHLHVINEVLADHERLT</sequence>
<dbReference type="Gene3D" id="3.30.200.20">
    <property type="entry name" value="Phosphorylase Kinase, domain 1"/>
    <property type="match status" value="1"/>
</dbReference>
<protein>
    <submittedName>
        <fullName evidence="2">Aminoglycoside phosphotransferase family protein</fullName>
    </submittedName>
</protein>
<reference evidence="2" key="1">
    <citation type="submission" date="2022-10" db="EMBL/GenBank/DDBJ databases">
        <title>The complete genomes of actinobacterial strains from the NBC collection.</title>
        <authorList>
            <person name="Joergensen T.S."/>
            <person name="Alvarez Arevalo M."/>
            <person name="Sterndorff E.B."/>
            <person name="Faurdal D."/>
            <person name="Vuksanovic O."/>
            <person name="Mourched A.-S."/>
            <person name="Charusanti P."/>
            <person name="Shaw S."/>
            <person name="Blin K."/>
            <person name="Weber T."/>
        </authorList>
    </citation>
    <scope>NUCLEOTIDE SEQUENCE</scope>
    <source>
        <strain evidence="2">NBC_01432</strain>
    </source>
</reference>
<dbReference type="EMBL" id="CP109495">
    <property type="protein sequence ID" value="WUX50667.1"/>
    <property type="molecule type" value="Genomic_DNA"/>
</dbReference>
<evidence type="ECO:0000313" key="3">
    <source>
        <dbReference type="Proteomes" id="UP001432209"/>
    </source>
</evidence>
<gene>
    <name evidence="2" type="ORF">OG442_03335</name>
</gene>
<dbReference type="CDD" id="cd05155">
    <property type="entry name" value="APH_ChoK_like_1"/>
    <property type="match status" value="1"/>
</dbReference>
<dbReference type="InterPro" id="IPR002575">
    <property type="entry name" value="Aminoglycoside_PTrfase"/>
</dbReference>
<keyword evidence="3" id="KW-1185">Reference proteome</keyword>
<name>A0ABZ1ZW25_STRNV</name>
<dbReference type="RefSeq" id="WP_329074296.1">
    <property type="nucleotide sequence ID" value="NZ_CP109495.1"/>
</dbReference>
<dbReference type="SUPFAM" id="SSF56112">
    <property type="entry name" value="Protein kinase-like (PK-like)"/>
    <property type="match status" value="1"/>
</dbReference>
<dbReference type="Proteomes" id="UP001432209">
    <property type="component" value="Chromosome"/>
</dbReference>